<keyword evidence="4" id="KW-1185">Reference proteome</keyword>
<evidence type="ECO:0000256" key="1">
    <source>
        <dbReference type="ARBA" id="ARBA00008791"/>
    </source>
</evidence>
<dbReference type="InterPro" id="IPR006015">
    <property type="entry name" value="Universal_stress_UspA"/>
</dbReference>
<evidence type="ECO:0000259" key="2">
    <source>
        <dbReference type="Pfam" id="PF00582"/>
    </source>
</evidence>
<dbReference type="PANTHER" id="PTHR46268">
    <property type="entry name" value="STRESS RESPONSE PROTEIN NHAX"/>
    <property type="match status" value="1"/>
</dbReference>
<dbReference type="Gene3D" id="3.40.50.12370">
    <property type="match status" value="1"/>
</dbReference>
<dbReference type="PANTHER" id="PTHR46268:SF6">
    <property type="entry name" value="UNIVERSAL STRESS PROTEIN UP12"/>
    <property type="match status" value="1"/>
</dbReference>
<feature type="domain" description="UspA" evidence="2">
    <location>
        <begin position="2"/>
        <end position="135"/>
    </location>
</feature>
<sequence length="267" mass="30338">MKILVPIDFSPNSIHAFEFALALAQREKSEIQLIYVIEHIYDFAAQSALALESHWGEAEQKIKDLKEKYASSEVLISYQIEEGTPSISISKFAHESDVNLIVMGTKGAHGMKKWLIGSTAANTIKESTKPVLVIPENSNLTHIQKITLALEFEDHEPQYIDWIVGKCDQWHLGLDFLHIQVANDFKEELSVMGLEKYISKKFPTMPVKIHTFFAETPSDGLELYMEEHEESILMVCHKQRSLWSDLLENSESLHLAYSAPIPILVMV</sequence>
<accession>A0A142EQ30</accession>
<evidence type="ECO:0000313" key="3">
    <source>
        <dbReference type="EMBL" id="AMQ57235.1"/>
    </source>
</evidence>
<reference evidence="3 4" key="2">
    <citation type="journal article" date="2016" name="Genome Announc.">
        <title>Complete Genome Sequence of Algoriphagus sp. Strain M8-2, Isolated from a Brackish Lake.</title>
        <authorList>
            <person name="Muraguchi Y."/>
            <person name="Kushimoto K."/>
            <person name="Ohtsubo Y."/>
            <person name="Suzuki T."/>
            <person name="Dohra H."/>
            <person name="Kimbara K."/>
            <person name="Shintani M."/>
        </authorList>
    </citation>
    <scope>NUCLEOTIDE SEQUENCE [LARGE SCALE GENOMIC DNA]</scope>
    <source>
        <strain evidence="3 4">M8-2</strain>
    </source>
</reference>
<dbReference type="CDD" id="cd00293">
    <property type="entry name" value="USP-like"/>
    <property type="match status" value="1"/>
</dbReference>
<name>A0A142EQ30_9BACT</name>
<dbReference type="SUPFAM" id="SSF52402">
    <property type="entry name" value="Adenine nucleotide alpha hydrolases-like"/>
    <property type="match status" value="2"/>
</dbReference>
<dbReference type="PRINTS" id="PR01438">
    <property type="entry name" value="UNVRSLSTRESS"/>
</dbReference>
<gene>
    <name evidence="3" type="ORF">AO498_12375</name>
</gene>
<dbReference type="PATRIC" id="fig|1727163.4.peg.2587"/>
<dbReference type="Pfam" id="PF00582">
    <property type="entry name" value="Usp"/>
    <property type="match status" value="1"/>
</dbReference>
<dbReference type="AlphaFoldDB" id="A0A142EQ30"/>
<dbReference type="Proteomes" id="UP000073816">
    <property type="component" value="Chromosome"/>
</dbReference>
<evidence type="ECO:0000313" key="4">
    <source>
        <dbReference type="Proteomes" id="UP000073816"/>
    </source>
</evidence>
<dbReference type="STRING" id="1727163.AO498_12375"/>
<proteinExistence type="inferred from homology"/>
<dbReference type="OrthoDB" id="9788959at2"/>
<comment type="similarity">
    <text evidence="1">Belongs to the universal stress protein A family.</text>
</comment>
<reference evidence="4" key="1">
    <citation type="submission" date="2015-09" db="EMBL/GenBank/DDBJ databases">
        <title>Complete sequence of Algoriphagus sp. M8-2.</title>
        <authorList>
            <person name="Shintani M."/>
        </authorList>
    </citation>
    <scope>NUCLEOTIDE SEQUENCE [LARGE SCALE GENOMIC DNA]</scope>
    <source>
        <strain evidence="4">M8-2</strain>
    </source>
</reference>
<protein>
    <recommendedName>
        <fullName evidence="2">UspA domain-containing protein</fullName>
    </recommendedName>
</protein>
<organism evidence="3 4">
    <name type="scientific">Algoriphagus sanaruensis</name>
    <dbReference type="NCBI Taxonomy" id="1727163"/>
    <lineage>
        <taxon>Bacteria</taxon>
        <taxon>Pseudomonadati</taxon>
        <taxon>Bacteroidota</taxon>
        <taxon>Cytophagia</taxon>
        <taxon>Cytophagales</taxon>
        <taxon>Cyclobacteriaceae</taxon>
        <taxon>Algoriphagus</taxon>
    </lineage>
</organism>
<dbReference type="EMBL" id="CP012836">
    <property type="protein sequence ID" value="AMQ57235.1"/>
    <property type="molecule type" value="Genomic_DNA"/>
</dbReference>
<dbReference type="RefSeq" id="WP_067548095.1">
    <property type="nucleotide sequence ID" value="NZ_CP012836.1"/>
</dbReference>
<dbReference type="InterPro" id="IPR006016">
    <property type="entry name" value="UspA"/>
</dbReference>
<dbReference type="KEGG" id="alm:AO498_12375"/>